<dbReference type="InterPro" id="IPR035938">
    <property type="entry name" value="Hemerythrin-like_sf"/>
</dbReference>
<feature type="region of interest" description="Disordered" evidence="4">
    <location>
        <begin position="278"/>
        <end position="310"/>
    </location>
</feature>
<evidence type="ECO:0000256" key="5">
    <source>
        <dbReference type="SAM" id="Phobius"/>
    </source>
</evidence>
<evidence type="ECO:0000256" key="3">
    <source>
        <dbReference type="ARBA" id="ARBA00023004"/>
    </source>
</evidence>
<comment type="caution">
    <text evidence="6">The sequence shown here is derived from an EMBL/GenBank/DDBJ whole genome shotgun (WGS) entry which is preliminary data.</text>
</comment>
<comment type="similarity">
    <text evidence="1">Belongs to the hemerythrin family.</text>
</comment>
<evidence type="ECO:0000313" key="7">
    <source>
        <dbReference type="Proteomes" id="UP001281761"/>
    </source>
</evidence>
<keyword evidence="5" id="KW-0472">Membrane</keyword>
<evidence type="ECO:0000256" key="1">
    <source>
        <dbReference type="ARBA" id="ARBA00010587"/>
    </source>
</evidence>
<keyword evidence="5" id="KW-1133">Transmembrane helix</keyword>
<evidence type="ECO:0008006" key="8">
    <source>
        <dbReference type="Google" id="ProtNLM"/>
    </source>
</evidence>
<accession>A0ABQ9X1V9</accession>
<evidence type="ECO:0000256" key="2">
    <source>
        <dbReference type="ARBA" id="ARBA00022723"/>
    </source>
</evidence>
<dbReference type="SUPFAM" id="SSF47188">
    <property type="entry name" value="Hemerythrin-like"/>
    <property type="match status" value="1"/>
</dbReference>
<evidence type="ECO:0000313" key="6">
    <source>
        <dbReference type="EMBL" id="KAK2945758.1"/>
    </source>
</evidence>
<dbReference type="Proteomes" id="UP001281761">
    <property type="component" value="Unassembled WGS sequence"/>
</dbReference>
<dbReference type="EMBL" id="JARBJD010000248">
    <property type="protein sequence ID" value="KAK2945758.1"/>
    <property type="molecule type" value="Genomic_DNA"/>
</dbReference>
<organism evidence="6 7">
    <name type="scientific">Blattamonas nauphoetae</name>
    <dbReference type="NCBI Taxonomy" id="2049346"/>
    <lineage>
        <taxon>Eukaryota</taxon>
        <taxon>Metamonada</taxon>
        <taxon>Preaxostyla</taxon>
        <taxon>Oxymonadida</taxon>
        <taxon>Blattamonas</taxon>
    </lineage>
</organism>
<dbReference type="Gene3D" id="1.20.120.50">
    <property type="entry name" value="Hemerythrin-like"/>
    <property type="match status" value="1"/>
</dbReference>
<gene>
    <name evidence="6" type="ORF">BLNAU_19314</name>
</gene>
<keyword evidence="5" id="KW-0812">Transmembrane</keyword>
<proteinExistence type="inferred from homology"/>
<keyword evidence="7" id="KW-1185">Reference proteome</keyword>
<reference evidence="6 7" key="1">
    <citation type="journal article" date="2022" name="bioRxiv">
        <title>Genomics of Preaxostyla Flagellates Illuminates Evolutionary Transitions and the Path Towards Mitochondrial Loss.</title>
        <authorList>
            <person name="Novak L.V.F."/>
            <person name="Treitli S.C."/>
            <person name="Pyrih J."/>
            <person name="Halakuc P."/>
            <person name="Pipaliya S.V."/>
            <person name="Vacek V."/>
            <person name="Brzon O."/>
            <person name="Soukal P."/>
            <person name="Eme L."/>
            <person name="Dacks J.B."/>
            <person name="Karnkowska A."/>
            <person name="Elias M."/>
            <person name="Hampl V."/>
        </authorList>
    </citation>
    <scope>NUCLEOTIDE SEQUENCE [LARGE SCALE GENOMIC DNA]</scope>
    <source>
        <strain evidence="6">NAU3</strain>
        <tissue evidence="6">Gut</tissue>
    </source>
</reference>
<sequence length="310" mass="35997">MTLLRLQDCLMEEEENSMCDVVDRVFHIDFPVFGLSSLIAQMRFYVWMMEQDNYQPSDNLHPNPRFLATAFRFDLRSGLNKLTNEIRDTAKSTVSTSETVMPILTVAACVIFLVGLFAFARMWVNMLIQTNEESEKLMDLLPISSDEREMELLPSMLTGYQPMDQARQKIIEAALTVLESIAKNDKKEELATNLDFLMIATTQAFTEEENEMLKRDYEHTEHHTREHLLIRQRLTHISDEMKKKDTASVRIAIRHLIRLFDKHFTDDDVQYGNIIPAEEKTTMQNEQRNEEWEEAEDVGELGEPGQVEGL</sequence>
<dbReference type="CDD" id="cd12107">
    <property type="entry name" value="Hemerythrin"/>
    <property type="match status" value="1"/>
</dbReference>
<name>A0ABQ9X1V9_9EUKA</name>
<evidence type="ECO:0000256" key="4">
    <source>
        <dbReference type="SAM" id="MobiDB-lite"/>
    </source>
</evidence>
<feature type="compositionally biased region" description="Acidic residues" evidence="4">
    <location>
        <begin position="291"/>
        <end position="300"/>
    </location>
</feature>
<protein>
    <recommendedName>
        <fullName evidence="8">Hemerythrin-like domain-containing protein</fullName>
    </recommendedName>
</protein>
<keyword evidence="3" id="KW-0408">Iron</keyword>
<keyword evidence="2" id="KW-0479">Metal-binding</keyword>
<dbReference type="InterPro" id="IPR012827">
    <property type="entry name" value="Hemerythrin_metal-bd"/>
</dbReference>
<feature type="transmembrane region" description="Helical" evidence="5">
    <location>
        <begin position="100"/>
        <end position="120"/>
    </location>
</feature>